<dbReference type="FunFam" id="1.10.510.10:FF:000596">
    <property type="entry name" value="CK1 family protein kinase"/>
    <property type="match status" value="1"/>
</dbReference>
<dbReference type="SMART" id="SM00220">
    <property type="entry name" value="S_TKc"/>
    <property type="match status" value="1"/>
</dbReference>
<dbReference type="PROSITE" id="PS00108">
    <property type="entry name" value="PROTEIN_KINASE_ST"/>
    <property type="match status" value="1"/>
</dbReference>
<dbReference type="PROSITE" id="PS00107">
    <property type="entry name" value="PROTEIN_KINASE_ATP"/>
    <property type="match status" value="1"/>
</dbReference>
<dbReference type="InterPro" id="IPR050235">
    <property type="entry name" value="CK1_Ser-Thr_kinase"/>
</dbReference>
<evidence type="ECO:0000313" key="8">
    <source>
        <dbReference type="Proteomes" id="UP000039865"/>
    </source>
</evidence>
<feature type="binding site" evidence="5">
    <location>
        <position position="37"/>
    </location>
    <ligand>
        <name>ATP</name>
        <dbReference type="ChEBI" id="CHEBI:30616"/>
    </ligand>
</feature>
<dbReference type="InParanoid" id="A0A078AKC9"/>
<gene>
    <name evidence="7" type="primary">Contig334.g366</name>
    <name evidence="7" type="ORF">STYLEM_11875</name>
</gene>
<evidence type="ECO:0000259" key="6">
    <source>
        <dbReference type="PROSITE" id="PS50011"/>
    </source>
</evidence>
<evidence type="ECO:0000256" key="3">
    <source>
        <dbReference type="ARBA" id="ARBA00022840"/>
    </source>
</evidence>
<dbReference type="InterPro" id="IPR011009">
    <property type="entry name" value="Kinase-like_dom_sf"/>
</dbReference>
<evidence type="ECO:0000256" key="5">
    <source>
        <dbReference type="PROSITE-ProRule" id="PRU10141"/>
    </source>
</evidence>
<dbReference type="Proteomes" id="UP000039865">
    <property type="component" value="Unassembled WGS sequence"/>
</dbReference>
<dbReference type="EC" id="2.7.11.1" evidence="1"/>
<dbReference type="CDD" id="cd14016">
    <property type="entry name" value="STKc_CK1"/>
    <property type="match status" value="1"/>
</dbReference>
<dbReference type="GO" id="GO:0005524">
    <property type="term" value="F:ATP binding"/>
    <property type="evidence" value="ECO:0007669"/>
    <property type="project" value="UniProtKB-UniRule"/>
</dbReference>
<organism evidence="7 8">
    <name type="scientific">Stylonychia lemnae</name>
    <name type="common">Ciliate</name>
    <dbReference type="NCBI Taxonomy" id="5949"/>
    <lineage>
        <taxon>Eukaryota</taxon>
        <taxon>Sar</taxon>
        <taxon>Alveolata</taxon>
        <taxon>Ciliophora</taxon>
        <taxon>Intramacronucleata</taxon>
        <taxon>Spirotrichea</taxon>
        <taxon>Stichotrichia</taxon>
        <taxon>Sporadotrichida</taxon>
        <taxon>Oxytrichidae</taxon>
        <taxon>Stylonychinae</taxon>
        <taxon>Stylonychia</taxon>
    </lineage>
</organism>
<dbReference type="OrthoDB" id="5979581at2759"/>
<dbReference type="PROSITE" id="PS50011">
    <property type="entry name" value="PROTEIN_KINASE_DOM"/>
    <property type="match status" value="1"/>
</dbReference>
<sequence length="625" mass="72227">MDRVGQIYKLSRKIGSGSFGDIYIGIHGKTGEEVAVKMEPMKTKYPQLLFESKLYKMMQGSIGIPAVHWYGQEGDMNCMIMDLLDKSLEDLFQQQKRKFSLKTVLMLADQMIQRVELVHSHNFLHRDIKPENFLMGRDPKGSRKKILSTTVHLIDFGLAKRFKDPKTGAHIPMKDRKELTGTARYASASAHEGYEQSRRDDLESLGFLLVYFLKGQLPWQGLATRNTIDKTEQIREKKMNTTIEELTEDLDEEFKQYFTYIRSLAFEDKPDYQYLRNLFKKLMDKNDYYYDNQFDWIAPKSSSKVSPIKNFIQQLPIKSARDLLEVRRQMKQSFIMSPKNDEIKKPGVFFNQNKSSAQLKPHVQGTARKQSISPINEKDIMPRKQNVVSKEVEQIKQKIDQKIRKDYQTIIDPLIQGLKDVKEQKDSKIQKSASKPRINQLKSQKLVKVPSSEQNMNKSQLINRSTFIKPVLKDLDKSQGLSKDRSINNTLTKSSFLSTKNVPSSKGKQRSRQQNTLFGFQSSTSKNQTQFNVAYTKTTESTDESLAKTYNFKNILAHHENNANLINTQNLQNFVPSYKRIANDSTGVKNVLTYPEEITAENISPRPSHQPVLQDKYKKIMMIID</sequence>
<dbReference type="Gene3D" id="1.10.510.10">
    <property type="entry name" value="Transferase(Phosphotransferase) domain 1"/>
    <property type="match status" value="1"/>
</dbReference>
<dbReference type="Pfam" id="PF00069">
    <property type="entry name" value="Pkinase"/>
    <property type="match status" value="1"/>
</dbReference>
<proteinExistence type="predicted"/>
<feature type="domain" description="Protein kinase" evidence="6">
    <location>
        <begin position="8"/>
        <end position="289"/>
    </location>
</feature>
<accession>A0A078AKC9</accession>
<dbReference type="GO" id="GO:0004674">
    <property type="term" value="F:protein serine/threonine kinase activity"/>
    <property type="evidence" value="ECO:0007669"/>
    <property type="project" value="UniProtKB-EC"/>
</dbReference>
<reference evidence="7 8" key="1">
    <citation type="submission" date="2014-06" db="EMBL/GenBank/DDBJ databases">
        <authorList>
            <person name="Swart Estienne"/>
        </authorList>
    </citation>
    <scope>NUCLEOTIDE SEQUENCE [LARGE SCALE GENOMIC DNA]</scope>
    <source>
        <strain evidence="7 8">130c</strain>
    </source>
</reference>
<keyword evidence="3 5" id="KW-0067">ATP-binding</keyword>
<dbReference type="EMBL" id="CCKQ01011298">
    <property type="protein sequence ID" value="CDW82840.1"/>
    <property type="molecule type" value="Genomic_DNA"/>
</dbReference>
<keyword evidence="7" id="KW-0418">Kinase</keyword>
<dbReference type="SUPFAM" id="SSF56112">
    <property type="entry name" value="Protein kinase-like (PK-like)"/>
    <property type="match status" value="1"/>
</dbReference>
<dbReference type="InterPro" id="IPR000719">
    <property type="entry name" value="Prot_kinase_dom"/>
</dbReference>
<evidence type="ECO:0000256" key="1">
    <source>
        <dbReference type="ARBA" id="ARBA00012513"/>
    </source>
</evidence>
<name>A0A078AKC9_STYLE</name>
<protein>
    <recommendedName>
        <fullName evidence="4">Casein kinase I</fullName>
        <ecNumber evidence="1">2.7.11.1</ecNumber>
    </recommendedName>
</protein>
<dbReference type="AlphaFoldDB" id="A0A078AKC9"/>
<keyword evidence="7" id="KW-0808">Transferase</keyword>
<evidence type="ECO:0000256" key="4">
    <source>
        <dbReference type="ARBA" id="ARBA00023860"/>
    </source>
</evidence>
<dbReference type="PANTHER" id="PTHR11909">
    <property type="entry name" value="CASEIN KINASE-RELATED"/>
    <property type="match status" value="1"/>
</dbReference>
<evidence type="ECO:0000313" key="7">
    <source>
        <dbReference type="EMBL" id="CDW82840.1"/>
    </source>
</evidence>
<evidence type="ECO:0000256" key="2">
    <source>
        <dbReference type="ARBA" id="ARBA00022741"/>
    </source>
</evidence>
<keyword evidence="2 5" id="KW-0547">Nucleotide-binding</keyword>
<dbReference type="InterPro" id="IPR017441">
    <property type="entry name" value="Protein_kinase_ATP_BS"/>
</dbReference>
<dbReference type="InterPro" id="IPR008271">
    <property type="entry name" value="Ser/Thr_kinase_AS"/>
</dbReference>
<keyword evidence="8" id="KW-1185">Reference proteome</keyword>